<evidence type="ECO:0000313" key="2">
    <source>
        <dbReference type="Proteomes" id="UP000001096"/>
    </source>
</evidence>
<dbReference type="RefSeq" id="WP_006021495.1">
    <property type="nucleotide sequence ID" value="NZ_KB375283.1"/>
</dbReference>
<reference evidence="1 2" key="1">
    <citation type="submission" date="2012-04" db="EMBL/GenBank/DDBJ databases">
        <title>The Genome Sequence of Afipia broomeae ATCC 49717.</title>
        <authorList>
            <consortium name="The Broad Institute Genome Sequencing Platform"/>
            <person name="Earl A."/>
            <person name="Ward D."/>
            <person name="Feldgarden M."/>
            <person name="Gevers D."/>
            <person name="Huys G."/>
            <person name="Walker B."/>
            <person name="Young S.K."/>
            <person name="Zeng Q."/>
            <person name="Gargeya S."/>
            <person name="Fitzgerald M."/>
            <person name="Haas B."/>
            <person name="Abouelleil A."/>
            <person name="Alvarado L."/>
            <person name="Arachchi H.M."/>
            <person name="Berlin A."/>
            <person name="Chapman S.B."/>
            <person name="Goldberg J."/>
            <person name="Griggs A."/>
            <person name="Gujja S."/>
            <person name="Hansen M."/>
            <person name="Howarth C."/>
            <person name="Imamovic A."/>
            <person name="Larimer J."/>
            <person name="McCowen C."/>
            <person name="Montmayeur A."/>
            <person name="Murphy C."/>
            <person name="Neiman D."/>
            <person name="Pearson M."/>
            <person name="Priest M."/>
            <person name="Roberts A."/>
            <person name="Saif S."/>
            <person name="Shea T."/>
            <person name="Sisk P."/>
            <person name="Sykes S."/>
            <person name="Wortman J."/>
            <person name="Nusbaum C."/>
            <person name="Birren B."/>
        </authorList>
    </citation>
    <scope>NUCLEOTIDE SEQUENCE [LARGE SCALE GENOMIC DNA]</scope>
    <source>
        <strain evidence="1 2">ATCC 49717</strain>
    </source>
</reference>
<dbReference type="HOGENOM" id="CLU_971940_0_0_5"/>
<gene>
    <name evidence="1" type="ORF">HMPREF9695_02792</name>
</gene>
<organism evidence="1 2">
    <name type="scientific">Afipia broomeae ATCC 49717</name>
    <dbReference type="NCBI Taxonomy" id="883078"/>
    <lineage>
        <taxon>Bacteria</taxon>
        <taxon>Pseudomonadati</taxon>
        <taxon>Pseudomonadota</taxon>
        <taxon>Alphaproteobacteria</taxon>
        <taxon>Hyphomicrobiales</taxon>
        <taxon>Nitrobacteraceae</taxon>
        <taxon>Afipia</taxon>
    </lineage>
</organism>
<dbReference type="AlphaFoldDB" id="K8P6K5"/>
<dbReference type="InterPro" id="IPR029063">
    <property type="entry name" value="SAM-dependent_MTases_sf"/>
</dbReference>
<dbReference type="Pfam" id="PF13489">
    <property type="entry name" value="Methyltransf_23"/>
    <property type="match status" value="1"/>
</dbReference>
<accession>K8P6K5</accession>
<protein>
    <recommendedName>
        <fullName evidence="3">Methyltransferase type 11 domain-containing protein</fullName>
    </recommendedName>
</protein>
<keyword evidence="2" id="KW-1185">Reference proteome</keyword>
<evidence type="ECO:0000313" key="1">
    <source>
        <dbReference type="EMBL" id="EKS36374.1"/>
    </source>
</evidence>
<evidence type="ECO:0008006" key="3">
    <source>
        <dbReference type="Google" id="ProtNLM"/>
    </source>
</evidence>
<dbReference type="eggNOG" id="COG0500">
    <property type="taxonomic scope" value="Bacteria"/>
</dbReference>
<comment type="caution">
    <text evidence="1">The sequence shown here is derived from an EMBL/GenBank/DDBJ whole genome shotgun (WGS) entry which is preliminary data.</text>
</comment>
<name>K8P6K5_9BRAD</name>
<dbReference type="SUPFAM" id="SSF53335">
    <property type="entry name" value="S-adenosyl-L-methionine-dependent methyltransferases"/>
    <property type="match status" value="1"/>
</dbReference>
<dbReference type="EMBL" id="AGWX01000004">
    <property type="protein sequence ID" value="EKS36374.1"/>
    <property type="molecule type" value="Genomic_DNA"/>
</dbReference>
<dbReference type="PANTHER" id="PTHR43861">
    <property type="entry name" value="TRANS-ACONITATE 2-METHYLTRANSFERASE-RELATED"/>
    <property type="match status" value="1"/>
</dbReference>
<dbReference type="Gene3D" id="3.40.50.150">
    <property type="entry name" value="Vaccinia Virus protein VP39"/>
    <property type="match status" value="1"/>
</dbReference>
<dbReference type="CDD" id="cd02440">
    <property type="entry name" value="AdoMet_MTases"/>
    <property type="match status" value="1"/>
</dbReference>
<sequence length="286" mass="31840">MNWSADPAVQQWRADHGDARPYGWSLCQQCGNGYPAFQPSSDLLSFFWNRDRQDAFDSDAQREAAWTGRRAASQRNAARNFGIFAPLHVGAPGRFIDIACGMGETVKYFSDRGWDAVGIDADPALKQFHERIGIRSEISQIEAAIIDGEFDIIHISHAIYFITNPGSFLKRLQSSLRPDGLLCIVISNFLAPEDPSFPGYAHSFLPAAASMRYALASAGYKIVFSQKKSGSIYIAARKGEDQLPQVYPRLIRLGYSTKALRYALIGRPKLLLHRIAKMILSLIGLR</sequence>
<proteinExistence type="predicted"/>
<dbReference type="Proteomes" id="UP000001096">
    <property type="component" value="Unassembled WGS sequence"/>
</dbReference>